<dbReference type="Proteomes" id="UP001410795">
    <property type="component" value="Unassembled WGS sequence"/>
</dbReference>
<dbReference type="EMBL" id="BAAAYV010000021">
    <property type="protein sequence ID" value="GAA3666454.1"/>
    <property type="molecule type" value="Genomic_DNA"/>
</dbReference>
<evidence type="ECO:0000256" key="5">
    <source>
        <dbReference type="ARBA" id="ARBA00022989"/>
    </source>
</evidence>
<protein>
    <submittedName>
        <fullName evidence="9">ABC transporter permease</fullName>
    </submittedName>
</protein>
<dbReference type="InterPro" id="IPR045621">
    <property type="entry name" value="BPD_transp_1_N"/>
</dbReference>
<reference evidence="10" key="1">
    <citation type="journal article" date="2019" name="Int. J. Syst. Evol. Microbiol.">
        <title>The Global Catalogue of Microorganisms (GCM) 10K type strain sequencing project: providing services to taxonomists for standard genome sequencing and annotation.</title>
        <authorList>
            <consortium name="The Broad Institute Genomics Platform"/>
            <consortium name="The Broad Institute Genome Sequencing Center for Infectious Disease"/>
            <person name="Wu L."/>
            <person name="Ma J."/>
        </authorList>
    </citation>
    <scope>NUCLEOTIDE SEQUENCE [LARGE SCALE GENOMIC DNA]</scope>
    <source>
        <strain evidence="10">JCM 16546</strain>
    </source>
</reference>
<proteinExistence type="inferred from homology"/>
<feature type="transmembrane region" description="Helical" evidence="7">
    <location>
        <begin position="232"/>
        <end position="254"/>
    </location>
</feature>
<feature type="domain" description="ABC transmembrane type-1" evidence="8">
    <location>
        <begin position="96"/>
        <end position="293"/>
    </location>
</feature>
<gene>
    <name evidence="9" type="ORF">GCM10022202_30830</name>
</gene>
<dbReference type="Gene3D" id="1.10.3720.10">
    <property type="entry name" value="MetI-like"/>
    <property type="match status" value="1"/>
</dbReference>
<dbReference type="CDD" id="cd06261">
    <property type="entry name" value="TM_PBP2"/>
    <property type="match status" value="1"/>
</dbReference>
<evidence type="ECO:0000256" key="4">
    <source>
        <dbReference type="ARBA" id="ARBA00022692"/>
    </source>
</evidence>
<dbReference type="RefSeq" id="WP_221860439.1">
    <property type="nucleotide sequence ID" value="NZ_BAAAYV010000021.1"/>
</dbReference>
<dbReference type="InterPro" id="IPR000515">
    <property type="entry name" value="MetI-like"/>
</dbReference>
<evidence type="ECO:0000256" key="1">
    <source>
        <dbReference type="ARBA" id="ARBA00004651"/>
    </source>
</evidence>
<dbReference type="PANTHER" id="PTHR43163">
    <property type="entry name" value="DIPEPTIDE TRANSPORT SYSTEM PERMEASE PROTEIN DPPB-RELATED"/>
    <property type="match status" value="1"/>
</dbReference>
<evidence type="ECO:0000313" key="9">
    <source>
        <dbReference type="EMBL" id="GAA3666454.1"/>
    </source>
</evidence>
<dbReference type="PROSITE" id="PS50928">
    <property type="entry name" value="ABC_TM1"/>
    <property type="match status" value="1"/>
</dbReference>
<keyword evidence="6 7" id="KW-0472">Membrane</keyword>
<feature type="transmembrane region" description="Helical" evidence="7">
    <location>
        <begin position="174"/>
        <end position="193"/>
    </location>
</feature>
<keyword evidence="4 7" id="KW-0812">Transmembrane</keyword>
<dbReference type="Pfam" id="PF19300">
    <property type="entry name" value="BPD_transp_1_N"/>
    <property type="match status" value="1"/>
</dbReference>
<evidence type="ECO:0000259" key="8">
    <source>
        <dbReference type="PROSITE" id="PS50928"/>
    </source>
</evidence>
<organism evidence="9 10">
    <name type="scientific">Microbacterium marinilacus</name>
    <dbReference type="NCBI Taxonomy" id="415209"/>
    <lineage>
        <taxon>Bacteria</taxon>
        <taxon>Bacillati</taxon>
        <taxon>Actinomycetota</taxon>
        <taxon>Actinomycetes</taxon>
        <taxon>Micrococcales</taxon>
        <taxon>Microbacteriaceae</taxon>
        <taxon>Microbacterium</taxon>
    </lineage>
</organism>
<feature type="transmembrane region" description="Helical" evidence="7">
    <location>
        <begin position="102"/>
        <end position="124"/>
    </location>
</feature>
<accession>A0ABP7BR36</accession>
<keyword evidence="3" id="KW-1003">Cell membrane</keyword>
<dbReference type="SUPFAM" id="SSF161098">
    <property type="entry name" value="MetI-like"/>
    <property type="match status" value="1"/>
</dbReference>
<feature type="transmembrane region" description="Helical" evidence="7">
    <location>
        <begin position="9"/>
        <end position="30"/>
    </location>
</feature>
<comment type="similarity">
    <text evidence="7">Belongs to the binding-protein-dependent transport system permease family.</text>
</comment>
<comment type="subcellular location">
    <subcellularLocation>
        <location evidence="1 7">Cell membrane</location>
        <topology evidence="1 7">Multi-pass membrane protein</topology>
    </subcellularLocation>
</comment>
<dbReference type="InterPro" id="IPR035906">
    <property type="entry name" value="MetI-like_sf"/>
</dbReference>
<keyword evidence="2 7" id="KW-0813">Transport</keyword>
<name>A0ABP7BR36_9MICO</name>
<keyword evidence="10" id="KW-1185">Reference proteome</keyword>
<comment type="caution">
    <text evidence="9">The sequence shown here is derived from an EMBL/GenBank/DDBJ whole genome shotgun (WGS) entry which is preliminary data.</text>
</comment>
<evidence type="ECO:0000313" key="10">
    <source>
        <dbReference type="Proteomes" id="UP001410795"/>
    </source>
</evidence>
<evidence type="ECO:0000256" key="7">
    <source>
        <dbReference type="RuleBase" id="RU363032"/>
    </source>
</evidence>
<feature type="transmembrane region" description="Helical" evidence="7">
    <location>
        <begin position="136"/>
        <end position="162"/>
    </location>
</feature>
<evidence type="ECO:0000256" key="2">
    <source>
        <dbReference type="ARBA" id="ARBA00022448"/>
    </source>
</evidence>
<sequence length="312" mass="32662">MLTVIGKRALAAIPTLLGVTAVVFLILRLVPGDPVTAMLQGSPATTERIQELREQFGLERPLLVQYLAFLVGLVRGDLGTSYATRQDVTAMIAQQLLPTLELALAAALFTAVVGIALGAVAAAFPRSPADAAIRVFSLLGTSMPAFWIGLMLIMVVSFQLRLLPATGTGGIERLILPAVALGMSAAGVVGRLVRNNMLEVMGENFVSALVAKGVPRRVVLVKHVLRNAVSPAITILGLQIGALLAGAVIVESVFARQGLGHLLTQAIATSDFPVIQGIVLVIAVIYIAVNVVVDVSYAIVDPRVRPSSAASR</sequence>
<dbReference type="PANTHER" id="PTHR43163:SF6">
    <property type="entry name" value="DIPEPTIDE TRANSPORT SYSTEM PERMEASE PROTEIN DPPB-RELATED"/>
    <property type="match status" value="1"/>
</dbReference>
<evidence type="ECO:0000256" key="3">
    <source>
        <dbReference type="ARBA" id="ARBA00022475"/>
    </source>
</evidence>
<keyword evidence="5 7" id="KW-1133">Transmembrane helix</keyword>
<feature type="transmembrane region" description="Helical" evidence="7">
    <location>
        <begin position="274"/>
        <end position="300"/>
    </location>
</feature>
<dbReference type="Pfam" id="PF00528">
    <property type="entry name" value="BPD_transp_1"/>
    <property type="match status" value="1"/>
</dbReference>
<evidence type="ECO:0000256" key="6">
    <source>
        <dbReference type="ARBA" id="ARBA00023136"/>
    </source>
</evidence>